<gene>
    <name evidence="1" type="ORF">TSACC_22147</name>
</gene>
<dbReference type="EMBL" id="BDCO01000002">
    <property type="protein sequence ID" value="GAT33729.1"/>
    <property type="molecule type" value="Genomic_DNA"/>
</dbReference>
<dbReference type="STRING" id="690879.TSACC_22147"/>
<protein>
    <recommendedName>
        <fullName evidence="3">Zinc-ribbon domain-containing protein</fullName>
    </recommendedName>
</protein>
<dbReference type="RefSeq" id="WP_075079428.1">
    <property type="nucleotide sequence ID" value="NZ_BDCO01000002.1"/>
</dbReference>
<dbReference type="Proteomes" id="UP000076023">
    <property type="component" value="Unassembled WGS sequence"/>
</dbReference>
<name>A0A146G7P8_TERSA</name>
<evidence type="ECO:0008006" key="3">
    <source>
        <dbReference type="Google" id="ProtNLM"/>
    </source>
</evidence>
<keyword evidence="2" id="KW-1185">Reference proteome</keyword>
<dbReference type="AlphaFoldDB" id="A0A146G7P8"/>
<accession>A0A146G7P8</accession>
<sequence>MSAALVCDQCGFHNDLTRVFCHNCGARLTSPPKEVAEAEAPAPAAGASVPGRMQIPPALGTTRVAGSSAPPPGSASTGSALAKFVRAIVATAIFAAMLAAMIQMARTPDGLPPAQIVNTAMADGVSSAVESAAKSGTGLVFKQAQINNFLAARIQALNDGTQAVYQPQFVRAFVRLGSGEYRLYVEETVMGWPVFLCLAQVPVASPQGLSKTDVGGWIGRLPIHPKLLPVVQRLVNPVGASALQAAPDFSKATSISVTPEQITVGYIGASQKPH</sequence>
<dbReference type="InParanoid" id="A0A146G7P8"/>
<reference evidence="2" key="1">
    <citation type="journal article" date="2017" name="Genome Announc.">
        <title>Draft Genome Sequence of Terrimicrobium sacchariphilum NM-5T, a Facultative Anaerobic Soil Bacterium of the Class Spartobacteria.</title>
        <authorList>
            <person name="Qiu Y.L."/>
            <person name="Tourlousse D.M."/>
            <person name="Matsuura N."/>
            <person name="Ohashi A."/>
            <person name="Sekiguchi Y."/>
        </authorList>
    </citation>
    <scope>NUCLEOTIDE SEQUENCE [LARGE SCALE GENOMIC DNA]</scope>
    <source>
        <strain evidence="2">NM-5</strain>
    </source>
</reference>
<organism evidence="1 2">
    <name type="scientific">Terrimicrobium sacchariphilum</name>
    <dbReference type="NCBI Taxonomy" id="690879"/>
    <lineage>
        <taxon>Bacteria</taxon>
        <taxon>Pseudomonadati</taxon>
        <taxon>Verrucomicrobiota</taxon>
        <taxon>Terrimicrobiia</taxon>
        <taxon>Terrimicrobiales</taxon>
        <taxon>Terrimicrobiaceae</taxon>
        <taxon>Terrimicrobium</taxon>
    </lineage>
</organism>
<comment type="caution">
    <text evidence="1">The sequence shown here is derived from an EMBL/GenBank/DDBJ whole genome shotgun (WGS) entry which is preliminary data.</text>
</comment>
<evidence type="ECO:0000313" key="2">
    <source>
        <dbReference type="Proteomes" id="UP000076023"/>
    </source>
</evidence>
<dbReference type="OrthoDB" id="9821104at2"/>
<evidence type="ECO:0000313" key="1">
    <source>
        <dbReference type="EMBL" id="GAT33729.1"/>
    </source>
</evidence>
<proteinExistence type="predicted"/>